<dbReference type="EMBL" id="RAQO01000005">
    <property type="protein sequence ID" value="RKF18764.1"/>
    <property type="molecule type" value="Genomic_DNA"/>
</dbReference>
<dbReference type="PANTHER" id="PTHR32322:SF9">
    <property type="entry name" value="AMINO-ACID METABOLITE EFFLUX PUMP-RELATED"/>
    <property type="match status" value="1"/>
</dbReference>
<sequence>MKNSDLNPYLIQNALCKYGNQAFISKVSTAVKAKDICFALLVVVIWGVNFSVIKMGLEQLPPLLFSGLRFAVVALPAVFFVPRPKTSFWNVLAVGLFLGVFKFGLLFVAMQEDASAGLSSLILQAQVFFTIALSYWIFSEKLNRWQVFGIAVALVGFLVFALQDSAHITQKGLVLILSAALFWAFSNLIMKRMQGVNILHFMVWVSLVPPLPLFLLSYFSESQQPLQLLSQSNVASWLSLGYVAYISTLVAFALWGQLLKQYSAASVTPFALLIPVVGIASSALWLDEQLALNEILGAGLIMLGLSINVLLPVWIRVRNDKSDPNRVD</sequence>
<feature type="transmembrane region" description="Helical" evidence="5">
    <location>
        <begin position="116"/>
        <end position="138"/>
    </location>
</feature>
<feature type="transmembrane region" description="Helical" evidence="5">
    <location>
        <begin position="63"/>
        <end position="81"/>
    </location>
</feature>
<proteinExistence type="predicted"/>
<dbReference type="Pfam" id="PF00892">
    <property type="entry name" value="EamA"/>
    <property type="match status" value="2"/>
</dbReference>
<dbReference type="SUPFAM" id="SSF103481">
    <property type="entry name" value="Multidrug resistance efflux transporter EmrE"/>
    <property type="match status" value="2"/>
</dbReference>
<protein>
    <submittedName>
        <fullName evidence="7">Permease</fullName>
    </submittedName>
</protein>
<dbReference type="InterPro" id="IPR000620">
    <property type="entry name" value="EamA_dom"/>
</dbReference>
<dbReference type="PANTHER" id="PTHR32322">
    <property type="entry name" value="INNER MEMBRANE TRANSPORTER"/>
    <property type="match status" value="1"/>
</dbReference>
<feature type="domain" description="EamA" evidence="6">
    <location>
        <begin position="171"/>
        <end position="308"/>
    </location>
</feature>
<accession>A0A420EDN9</accession>
<feature type="transmembrane region" description="Helical" evidence="5">
    <location>
        <begin position="36"/>
        <end position="57"/>
    </location>
</feature>
<comment type="subcellular location">
    <subcellularLocation>
        <location evidence="1">Membrane</location>
        <topology evidence="1">Multi-pass membrane protein</topology>
    </subcellularLocation>
</comment>
<keyword evidence="3 5" id="KW-1133">Transmembrane helix</keyword>
<feature type="transmembrane region" description="Helical" evidence="5">
    <location>
        <begin position="88"/>
        <end position="110"/>
    </location>
</feature>
<dbReference type="AlphaFoldDB" id="A0A420EDN9"/>
<feature type="domain" description="EamA" evidence="6">
    <location>
        <begin position="36"/>
        <end position="160"/>
    </location>
</feature>
<keyword evidence="8" id="KW-1185">Reference proteome</keyword>
<evidence type="ECO:0000256" key="5">
    <source>
        <dbReference type="SAM" id="Phobius"/>
    </source>
</evidence>
<organism evidence="7 8">
    <name type="scientific">Alginatibacterium sediminis</name>
    <dbReference type="NCBI Taxonomy" id="2164068"/>
    <lineage>
        <taxon>Bacteria</taxon>
        <taxon>Pseudomonadati</taxon>
        <taxon>Pseudomonadota</taxon>
        <taxon>Gammaproteobacteria</taxon>
        <taxon>Alteromonadales</taxon>
        <taxon>Alteromonadaceae</taxon>
        <taxon>Alginatibacterium</taxon>
    </lineage>
</organism>
<dbReference type="GO" id="GO:0016020">
    <property type="term" value="C:membrane"/>
    <property type="evidence" value="ECO:0007669"/>
    <property type="project" value="UniProtKB-SubCell"/>
</dbReference>
<keyword evidence="4 5" id="KW-0472">Membrane</keyword>
<gene>
    <name evidence="7" type="ORF">DBZ36_10230</name>
</gene>
<keyword evidence="2 5" id="KW-0812">Transmembrane</keyword>
<dbReference type="OrthoDB" id="7158585at2"/>
<dbReference type="Gene3D" id="1.10.3730.20">
    <property type="match status" value="1"/>
</dbReference>
<reference evidence="7 8" key="1">
    <citation type="submission" date="2018-09" db="EMBL/GenBank/DDBJ databases">
        <authorList>
            <person name="Wang Z."/>
        </authorList>
    </citation>
    <scope>NUCLEOTIDE SEQUENCE [LARGE SCALE GENOMIC DNA]</scope>
    <source>
        <strain evidence="7 8">ALS 81</strain>
    </source>
</reference>
<feature type="transmembrane region" description="Helical" evidence="5">
    <location>
        <begin position="198"/>
        <end position="219"/>
    </location>
</feature>
<feature type="transmembrane region" description="Helical" evidence="5">
    <location>
        <begin position="168"/>
        <end position="186"/>
    </location>
</feature>
<dbReference type="InterPro" id="IPR037185">
    <property type="entry name" value="EmrE-like"/>
</dbReference>
<evidence type="ECO:0000256" key="4">
    <source>
        <dbReference type="ARBA" id="ARBA00023136"/>
    </source>
</evidence>
<dbReference type="Proteomes" id="UP000286482">
    <property type="component" value="Unassembled WGS sequence"/>
</dbReference>
<feature type="transmembrane region" description="Helical" evidence="5">
    <location>
        <begin position="267"/>
        <end position="286"/>
    </location>
</feature>
<comment type="caution">
    <text evidence="7">The sequence shown here is derived from an EMBL/GenBank/DDBJ whole genome shotgun (WGS) entry which is preliminary data.</text>
</comment>
<dbReference type="InterPro" id="IPR050638">
    <property type="entry name" value="AA-Vitamin_Transporters"/>
</dbReference>
<feature type="transmembrane region" description="Helical" evidence="5">
    <location>
        <begin position="234"/>
        <end position="255"/>
    </location>
</feature>
<evidence type="ECO:0000256" key="2">
    <source>
        <dbReference type="ARBA" id="ARBA00022692"/>
    </source>
</evidence>
<evidence type="ECO:0000259" key="6">
    <source>
        <dbReference type="Pfam" id="PF00892"/>
    </source>
</evidence>
<evidence type="ECO:0000313" key="7">
    <source>
        <dbReference type="EMBL" id="RKF18764.1"/>
    </source>
</evidence>
<feature type="transmembrane region" description="Helical" evidence="5">
    <location>
        <begin position="298"/>
        <end position="317"/>
    </location>
</feature>
<feature type="transmembrane region" description="Helical" evidence="5">
    <location>
        <begin position="145"/>
        <end position="162"/>
    </location>
</feature>
<evidence type="ECO:0000256" key="1">
    <source>
        <dbReference type="ARBA" id="ARBA00004141"/>
    </source>
</evidence>
<evidence type="ECO:0000313" key="8">
    <source>
        <dbReference type="Proteomes" id="UP000286482"/>
    </source>
</evidence>
<name>A0A420EDN9_9ALTE</name>
<evidence type="ECO:0000256" key="3">
    <source>
        <dbReference type="ARBA" id="ARBA00022989"/>
    </source>
</evidence>